<reference evidence="1" key="1">
    <citation type="submission" date="2020-11" db="EMBL/GenBank/DDBJ databases">
        <authorList>
            <consortium name="DOE Joint Genome Institute"/>
            <person name="Ahrendt S."/>
            <person name="Riley R."/>
            <person name="Andreopoulos W."/>
            <person name="Labutti K."/>
            <person name="Pangilinan J."/>
            <person name="Ruiz-Duenas F.J."/>
            <person name="Barrasa J.M."/>
            <person name="Sanchez-Garcia M."/>
            <person name="Camarero S."/>
            <person name="Miyauchi S."/>
            <person name="Serrano A."/>
            <person name="Linde D."/>
            <person name="Babiker R."/>
            <person name="Drula E."/>
            <person name="Ayuso-Fernandez I."/>
            <person name="Pacheco R."/>
            <person name="Padilla G."/>
            <person name="Ferreira P."/>
            <person name="Barriuso J."/>
            <person name="Kellner H."/>
            <person name="Castanera R."/>
            <person name="Alfaro M."/>
            <person name="Ramirez L."/>
            <person name="Pisabarro A.G."/>
            <person name="Kuo A."/>
            <person name="Tritt A."/>
            <person name="Lipzen A."/>
            <person name="He G."/>
            <person name="Yan M."/>
            <person name="Ng V."/>
            <person name="Cullen D."/>
            <person name="Martin F."/>
            <person name="Rosso M.-N."/>
            <person name="Henrissat B."/>
            <person name="Hibbett D."/>
            <person name="Martinez A.T."/>
            <person name="Grigoriev I.V."/>
        </authorList>
    </citation>
    <scope>NUCLEOTIDE SEQUENCE</scope>
    <source>
        <strain evidence="1">AH 40177</strain>
    </source>
</reference>
<protein>
    <submittedName>
        <fullName evidence="1">Uncharacterized protein</fullName>
    </submittedName>
</protein>
<dbReference type="EMBL" id="JADNRY010000024">
    <property type="protein sequence ID" value="KAF9072385.1"/>
    <property type="molecule type" value="Genomic_DNA"/>
</dbReference>
<accession>A0A9P5Q2H3</accession>
<evidence type="ECO:0000313" key="1">
    <source>
        <dbReference type="EMBL" id="KAF9072385.1"/>
    </source>
</evidence>
<keyword evidence="2" id="KW-1185">Reference proteome</keyword>
<name>A0A9P5Q2H3_9AGAR</name>
<evidence type="ECO:0000313" key="2">
    <source>
        <dbReference type="Proteomes" id="UP000772434"/>
    </source>
</evidence>
<proteinExistence type="predicted"/>
<sequence>MVLKLTFQTQRESICLSISRYDIVHGYTVVIGMHHCDFCNTLRSKLCARIHKVATTTKLPLPLNLHTSSLRIVTSYGVMKGFNAVVVDTTARSGEDSGGDFDTNILYLAFLELVLCEELDPVHHFYPSPSFSCGFRLRRSEPTQLAKLEIRTIFYFLGTSHQGDLRGSLNMEMPC</sequence>
<dbReference type="AlphaFoldDB" id="A0A9P5Q2H3"/>
<dbReference type="Proteomes" id="UP000772434">
    <property type="component" value="Unassembled WGS sequence"/>
</dbReference>
<comment type="caution">
    <text evidence="1">The sequence shown here is derived from an EMBL/GenBank/DDBJ whole genome shotgun (WGS) entry which is preliminary data.</text>
</comment>
<gene>
    <name evidence="1" type="ORF">BDP27DRAFT_410825</name>
</gene>
<organism evidence="1 2">
    <name type="scientific">Rhodocollybia butyracea</name>
    <dbReference type="NCBI Taxonomy" id="206335"/>
    <lineage>
        <taxon>Eukaryota</taxon>
        <taxon>Fungi</taxon>
        <taxon>Dikarya</taxon>
        <taxon>Basidiomycota</taxon>
        <taxon>Agaricomycotina</taxon>
        <taxon>Agaricomycetes</taxon>
        <taxon>Agaricomycetidae</taxon>
        <taxon>Agaricales</taxon>
        <taxon>Marasmiineae</taxon>
        <taxon>Omphalotaceae</taxon>
        <taxon>Rhodocollybia</taxon>
    </lineage>
</organism>